<feature type="compositionally biased region" description="Basic and acidic residues" evidence="1">
    <location>
        <begin position="157"/>
        <end position="172"/>
    </location>
</feature>
<comment type="caution">
    <text evidence="2">The sequence shown here is derived from an EMBL/GenBank/DDBJ whole genome shotgun (WGS) entry which is preliminary data.</text>
</comment>
<dbReference type="EMBL" id="JANBUW010002130">
    <property type="protein sequence ID" value="KAJ2841564.1"/>
    <property type="molecule type" value="Genomic_DNA"/>
</dbReference>
<feature type="non-terminal residue" evidence="2">
    <location>
        <position position="172"/>
    </location>
</feature>
<gene>
    <name evidence="2" type="ORF">IWW36_006219</name>
</gene>
<reference evidence="2" key="1">
    <citation type="submission" date="2022-07" db="EMBL/GenBank/DDBJ databases">
        <title>Phylogenomic reconstructions and comparative analyses of Kickxellomycotina fungi.</title>
        <authorList>
            <person name="Reynolds N.K."/>
            <person name="Stajich J.E."/>
            <person name="Barry K."/>
            <person name="Grigoriev I.V."/>
            <person name="Crous P."/>
            <person name="Smith M.E."/>
        </authorList>
    </citation>
    <scope>NUCLEOTIDE SEQUENCE</scope>
    <source>
        <strain evidence="2">NRRL 1566</strain>
    </source>
</reference>
<dbReference type="AlphaFoldDB" id="A0A9W8I8P3"/>
<sequence>MADATTSSMLQGTGNPMLAPMLTAAPNTIGTSVAQFPTTPATTPGAQTIQAQQQQFSPADILMQQHIALAAAISSSANANIQLNAGMQAAEHPHSLAAAAPIMISGASAHSRSTSIVDGAVAMYPRDGSNSAATHNGISAGGNPNSLAGTQPQQPKKAHDMATGHDIKMPPG</sequence>
<protein>
    <submittedName>
        <fullName evidence="2">Uncharacterized protein</fullName>
    </submittedName>
</protein>
<feature type="region of interest" description="Disordered" evidence="1">
    <location>
        <begin position="128"/>
        <end position="172"/>
    </location>
</feature>
<evidence type="ECO:0000313" key="3">
    <source>
        <dbReference type="Proteomes" id="UP001139887"/>
    </source>
</evidence>
<accession>A0A9W8I8P3</accession>
<name>A0A9W8I8P3_9FUNG</name>
<dbReference type="OrthoDB" id="1919336at2759"/>
<keyword evidence="3" id="KW-1185">Reference proteome</keyword>
<feature type="compositionally biased region" description="Polar residues" evidence="1">
    <location>
        <begin position="128"/>
        <end position="154"/>
    </location>
</feature>
<evidence type="ECO:0000256" key="1">
    <source>
        <dbReference type="SAM" id="MobiDB-lite"/>
    </source>
</evidence>
<dbReference type="Proteomes" id="UP001139887">
    <property type="component" value="Unassembled WGS sequence"/>
</dbReference>
<proteinExistence type="predicted"/>
<evidence type="ECO:0000313" key="2">
    <source>
        <dbReference type="EMBL" id="KAJ2841564.1"/>
    </source>
</evidence>
<organism evidence="2 3">
    <name type="scientific">Coemansia brasiliensis</name>
    <dbReference type="NCBI Taxonomy" id="2650707"/>
    <lineage>
        <taxon>Eukaryota</taxon>
        <taxon>Fungi</taxon>
        <taxon>Fungi incertae sedis</taxon>
        <taxon>Zoopagomycota</taxon>
        <taxon>Kickxellomycotina</taxon>
        <taxon>Kickxellomycetes</taxon>
        <taxon>Kickxellales</taxon>
        <taxon>Kickxellaceae</taxon>
        <taxon>Coemansia</taxon>
    </lineage>
</organism>